<gene>
    <name evidence="2" type="ORF">DP107_13810</name>
</gene>
<feature type="transmembrane region" description="Helical" evidence="1">
    <location>
        <begin position="82"/>
        <end position="100"/>
    </location>
</feature>
<evidence type="ECO:0000313" key="3">
    <source>
        <dbReference type="Proteomes" id="UP000319894"/>
    </source>
</evidence>
<dbReference type="InParanoid" id="A0A554MY65"/>
<proteinExistence type="predicted"/>
<dbReference type="EMBL" id="QMDX01000009">
    <property type="protein sequence ID" value="TSD10063.1"/>
    <property type="molecule type" value="Genomic_DNA"/>
</dbReference>
<keyword evidence="1" id="KW-1133">Transmembrane helix</keyword>
<evidence type="ECO:0000313" key="2">
    <source>
        <dbReference type="EMBL" id="TSD10063.1"/>
    </source>
</evidence>
<keyword evidence="3" id="KW-1185">Reference proteome</keyword>
<comment type="caution">
    <text evidence="2">The sequence shown here is derived from an EMBL/GenBank/DDBJ whole genome shotgun (WGS) entry which is preliminary data.</text>
</comment>
<dbReference type="AlphaFoldDB" id="A0A554MY65"/>
<reference evidence="2 3" key="1">
    <citation type="submission" date="2018-06" db="EMBL/GenBank/DDBJ databases">
        <title>Natronomonas sp. F16-60 a new haloarchaeon isolated from a solar saltern of Isla Cristina, Huelva, Spain.</title>
        <authorList>
            <person name="Duran-Viseras A."/>
            <person name="Sanchez-Porro C."/>
            <person name="Ventosa A."/>
        </authorList>
    </citation>
    <scope>NUCLEOTIDE SEQUENCE [LARGE SCALE GENOMIC DNA]</scope>
    <source>
        <strain evidence="2 3">F16-60</strain>
    </source>
</reference>
<dbReference type="Proteomes" id="UP000319894">
    <property type="component" value="Unassembled WGS sequence"/>
</dbReference>
<dbReference type="OrthoDB" id="342161at2157"/>
<keyword evidence="1" id="KW-0812">Transmembrane</keyword>
<feature type="transmembrane region" description="Helical" evidence="1">
    <location>
        <begin position="12"/>
        <end position="36"/>
    </location>
</feature>
<evidence type="ECO:0000256" key="1">
    <source>
        <dbReference type="SAM" id="Phobius"/>
    </source>
</evidence>
<keyword evidence="1" id="KW-0472">Membrane</keyword>
<feature type="transmembrane region" description="Helical" evidence="1">
    <location>
        <begin position="48"/>
        <end position="70"/>
    </location>
</feature>
<sequence>MVGCLAAGVTPVVAGASAAFLGSITSSAVLGLVFAGRTVQLLRATGQVSLPAAVLTTVFGGWFMLAPLLYDVGFLATAGTQSAGMLISTFSLYVVIAGLSDGPA</sequence>
<protein>
    <submittedName>
        <fullName evidence="2">Uncharacterized protein</fullName>
    </submittedName>
</protein>
<accession>A0A554MY65</accession>
<organism evidence="2 3">
    <name type="scientific">Haloglomus irregulare</name>
    <dbReference type="NCBI Taxonomy" id="2234134"/>
    <lineage>
        <taxon>Archaea</taxon>
        <taxon>Methanobacteriati</taxon>
        <taxon>Methanobacteriota</taxon>
        <taxon>Stenosarchaea group</taxon>
        <taxon>Halobacteria</taxon>
        <taxon>Halobacteriales</taxon>
        <taxon>Natronomonadaceae</taxon>
        <taxon>Haloglomus</taxon>
    </lineage>
</organism>
<name>A0A554MY65_9EURY</name>